<feature type="non-terminal residue" evidence="1">
    <location>
        <position position="84"/>
    </location>
</feature>
<sequence>MTLCRVRRAFYLAFFGRPRHAPHADAGLMRRAFLFYSVCRSYTVGLHANLTISTRGLSLELLIHSPVHDMYLCFRGSKLEGRRM</sequence>
<proteinExistence type="predicted"/>
<dbReference type="Proteomes" id="UP000299102">
    <property type="component" value="Unassembled WGS sequence"/>
</dbReference>
<keyword evidence="2" id="KW-1185">Reference proteome</keyword>
<accession>A0A4C1Y7U0</accession>
<reference evidence="1 2" key="1">
    <citation type="journal article" date="2019" name="Commun. Biol.">
        <title>The bagworm genome reveals a unique fibroin gene that provides high tensile strength.</title>
        <authorList>
            <person name="Kono N."/>
            <person name="Nakamura H."/>
            <person name="Ohtoshi R."/>
            <person name="Tomita M."/>
            <person name="Numata K."/>
            <person name="Arakawa K."/>
        </authorList>
    </citation>
    <scope>NUCLEOTIDE SEQUENCE [LARGE SCALE GENOMIC DNA]</scope>
</reference>
<evidence type="ECO:0000313" key="2">
    <source>
        <dbReference type="Proteomes" id="UP000299102"/>
    </source>
</evidence>
<gene>
    <name evidence="1" type="ORF">EVAR_61420_1</name>
</gene>
<name>A0A4C1Y7U0_EUMVA</name>
<protein>
    <submittedName>
        <fullName evidence="1">Uncharacterized protein</fullName>
    </submittedName>
</protein>
<dbReference type="AlphaFoldDB" id="A0A4C1Y7U0"/>
<comment type="caution">
    <text evidence="1">The sequence shown here is derived from an EMBL/GenBank/DDBJ whole genome shotgun (WGS) entry which is preliminary data.</text>
</comment>
<dbReference type="OrthoDB" id="5988014at2759"/>
<organism evidence="1 2">
    <name type="scientific">Eumeta variegata</name>
    <name type="common">Bagworm moth</name>
    <name type="synonym">Eumeta japonica</name>
    <dbReference type="NCBI Taxonomy" id="151549"/>
    <lineage>
        <taxon>Eukaryota</taxon>
        <taxon>Metazoa</taxon>
        <taxon>Ecdysozoa</taxon>
        <taxon>Arthropoda</taxon>
        <taxon>Hexapoda</taxon>
        <taxon>Insecta</taxon>
        <taxon>Pterygota</taxon>
        <taxon>Neoptera</taxon>
        <taxon>Endopterygota</taxon>
        <taxon>Lepidoptera</taxon>
        <taxon>Glossata</taxon>
        <taxon>Ditrysia</taxon>
        <taxon>Tineoidea</taxon>
        <taxon>Psychidae</taxon>
        <taxon>Oiketicinae</taxon>
        <taxon>Eumeta</taxon>
    </lineage>
</organism>
<evidence type="ECO:0000313" key="1">
    <source>
        <dbReference type="EMBL" id="GBP70505.1"/>
    </source>
</evidence>
<dbReference type="EMBL" id="BGZK01001077">
    <property type="protein sequence ID" value="GBP70505.1"/>
    <property type="molecule type" value="Genomic_DNA"/>
</dbReference>